<evidence type="ECO:0000256" key="5">
    <source>
        <dbReference type="ARBA" id="ARBA00023002"/>
    </source>
</evidence>
<dbReference type="Proteomes" id="UP000228777">
    <property type="component" value="Unassembled WGS sequence"/>
</dbReference>
<dbReference type="SUPFAM" id="SSF55469">
    <property type="entry name" value="FMN-dependent nitroreductase-like"/>
    <property type="match status" value="1"/>
</dbReference>
<dbReference type="InterPro" id="IPR029479">
    <property type="entry name" value="Nitroreductase"/>
</dbReference>
<keyword evidence="4" id="KW-0288">FMN</keyword>
<dbReference type="AlphaFoldDB" id="A0A2M6Z3W3"/>
<evidence type="ECO:0000313" key="8">
    <source>
        <dbReference type="Proteomes" id="UP000228777"/>
    </source>
</evidence>
<dbReference type="Gene3D" id="3.40.109.10">
    <property type="entry name" value="NADH Oxidase"/>
    <property type="match status" value="1"/>
</dbReference>
<evidence type="ECO:0000256" key="4">
    <source>
        <dbReference type="ARBA" id="ARBA00022643"/>
    </source>
</evidence>
<evidence type="ECO:0000256" key="3">
    <source>
        <dbReference type="ARBA" id="ARBA00022630"/>
    </source>
</evidence>
<comment type="cofactor">
    <cofactor evidence="1">
        <name>FMN</name>
        <dbReference type="ChEBI" id="CHEBI:58210"/>
    </cofactor>
</comment>
<evidence type="ECO:0000256" key="2">
    <source>
        <dbReference type="ARBA" id="ARBA00007118"/>
    </source>
</evidence>
<evidence type="ECO:0000259" key="6">
    <source>
        <dbReference type="Pfam" id="PF00881"/>
    </source>
</evidence>
<dbReference type="EMBL" id="PEWP01000017">
    <property type="protein sequence ID" value="PIU47066.1"/>
    <property type="molecule type" value="Genomic_DNA"/>
</dbReference>
<sequence>MEVKEAIKKRRSVRAYKPTLVPEEKLKIILEAARLAPSAHNNQEWKFIVVKDEKKNRRNNLRRRIFLKNKKRVSPLRARLPSIYFYFQKLFLISDKYF</sequence>
<organism evidence="7 8">
    <name type="scientific">bacterium (Candidatus Gribaldobacteria) CG07_land_8_20_14_0_80_33_18</name>
    <dbReference type="NCBI Taxonomy" id="2014272"/>
    <lineage>
        <taxon>Bacteria</taxon>
        <taxon>Candidatus Gribaldobacteria</taxon>
    </lineage>
</organism>
<gene>
    <name evidence="7" type="ORF">COS93_00880</name>
</gene>
<comment type="similarity">
    <text evidence="2">Belongs to the nitroreductase family.</text>
</comment>
<keyword evidence="5" id="KW-0560">Oxidoreductase</keyword>
<dbReference type="PANTHER" id="PTHR43673">
    <property type="entry name" value="NAD(P)H NITROREDUCTASE YDGI-RELATED"/>
    <property type="match status" value="1"/>
</dbReference>
<protein>
    <recommendedName>
        <fullName evidence="6">Nitroreductase domain-containing protein</fullName>
    </recommendedName>
</protein>
<accession>A0A2M6Z3W3</accession>
<dbReference type="PANTHER" id="PTHR43673:SF2">
    <property type="entry name" value="NITROREDUCTASE"/>
    <property type="match status" value="1"/>
</dbReference>
<keyword evidence="3" id="KW-0285">Flavoprotein</keyword>
<proteinExistence type="inferred from homology"/>
<dbReference type="GO" id="GO:0016491">
    <property type="term" value="F:oxidoreductase activity"/>
    <property type="evidence" value="ECO:0007669"/>
    <property type="project" value="UniProtKB-KW"/>
</dbReference>
<reference evidence="8" key="1">
    <citation type="submission" date="2017-09" db="EMBL/GenBank/DDBJ databases">
        <title>Depth-based differentiation of microbial function through sediment-hosted aquifers and enrichment of novel symbionts in the deep terrestrial subsurface.</title>
        <authorList>
            <person name="Probst A.J."/>
            <person name="Ladd B."/>
            <person name="Jarett J.K."/>
            <person name="Geller-Mcgrath D.E."/>
            <person name="Sieber C.M.K."/>
            <person name="Emerson J.B."/>
            <person name="Anantharaman K."/>
            <person name="Thomas B.C."/>
            <person name="Malmstrom R."/>
            <person name="Stieglmeier M."/>
            <person name="Klingl A."/>
            <person name="Woyke T."/>
            <person name="Ryan C.M."/>
            <person name="Banfield J.F."/>
        </authorList>
    </citation>
    <scope>NUCLEOTIDE SEQUENCE [LARGE SCALE GENOMIC DNA]</scope>
</reference>
<name>A0A2M6Z3W3_9BACT</name>
<evidence type="ECO:0000313" key="7">
    <source>
        <dbReference type="EMBL" id="PIU47066.1"/>
    </source>
</evidence>
<dbReference type="InterPro" id="IPR000415">
    <property type="entry name" value="Nitroreductase-like"/>
</dbReference>
<comment type="caution">
    <text evidence="7">The sequence shown here is derived from an EMBL/GenBank/DDBJ whole genome shotgun (WGS) entry which is preliminary data.</text>
</comment>
<evidence type="ECO:0000256" key="1">
    <source>
        <dbReference type="ARBA" id="ARBA00001917"/>
    </source>
</evidence>
<feature type="domain" description="Nitroreductase" evidence="6">
    <location>
        <begin position="7"/>
        <end position="60"/>
    </location>
</feature>
<dbReference type="Pfam" id="PF00881">
    <property type="entry name" value="Nitroreductase"/>
    <property type="match status" value="1"/>
</dbReference>